<evidence type="ECO:0000256" key="6">
    <source>
        <dbReference type="ARBA" id="ARBA00022692"/>
    </source>
</evidence>
<dbReference type="InterPro" id="IPR001851">
    <property type="entry name" value="ABC_transp_permease"/>
</dbReference>
<feature type="transmembrane region" description="Helical" evidence="11">
    <location>
        <begin position="335"/>
        <end position="358"/>
    </location>
</feature>
<feature type="transmembrane region" description="Helical" evidence="11">
    <location>
        <begin position="52"/>
        <end position="70"/>
    </location>
</feature>
<evidence type="ECO:0000256" key="8">
    <source>
        <dbReference type="ARBA" id="ARBA00023136"/>
    </source>
</evidence>
<keyword evidence="5" id="KW-0762">Sugar transport</keyword>
<comment type="subcellular location">
    <subcellularLocation>
        <location evidence="1">Cell membrane</location>
        <topology evidence="1">Multi-pass membrane protein</topology>
    </subcellularLocation>
</comment>
<comment type="function">
    <text evidence="9">Part of the binding-protein-dependent transport system for D-xylose. Probably responsible for the translocation of the substrate across the membrane.</text>
</comment>
<evidence type="ECO:0000256" key="11">
    <source>
        <dbReference type="SAM" id="Phobius"/>
    </source>
</evidence>
<dbReference type="PANTHER" id="PTHR32196">
    <property type="entry name" value="ABC TRANSPORTER PERMEASE PROTEIN YPHD-RELATED-RELATED"/>
    <property type="match status" value="1"/>
</dbReference>
<dbReference type="Proteomes" id="UP000823868">
    <property type="component" value="Unassembled WGS sequence"/>
</dbReference>
<sequence>MEKTAVKTAPASKKVNLSMKQYGMVLALIAVYLIFAALTGGKNLSAINVNNLIMQNGYVIILAVGMLLCVLTGNVDLGVGSVVASCGAVAGTLIVDFNMATPVAMLAALAVGALFGVFVGFFVSKLAIPPFIVTLATMLMGRGICYVILQSQTKGPLPADYNWISTGFLPTIKVGAVNGTGGVDLVSIAIAIVVAVLIVLAEIKNIATTKKHGLPLVPMWQLVIKDVVIIGIEFFFFYKLGCFSGVPVLLILLAIVVGIYHFITTQTVAGRQIYAMGGNAKAARLSGINTDKVFFWVYANMGLLCGVAGIVLSARNASATPKAGDGFEMDAIASCYIGGAATSGGVGTIIGAVVGALIMGVLNNGMSLAGFDTNVQKIVKGAVLLGAVTIDLLSKRKKG</sequence>
<evidence type="ECO:0000256" key="3">
    <source>
        <dbReference type="ARBA" id="ARBA00022475"/>
    </source>
</evidence>
<organism evidence="12 13">
    <name type="scientific">Candidatus Flavonifractor merdigallinarum</name>
    <dbReference type="NCBI Taxonomy" id="2838589"/>
    <lineage>
        <taxon>Bacteria</taxon>
        <taxon>Bacillati</taxon>
        <taxon>Bacillota</taxon>
        <taxon>Clostridia</taxon>
        <taxon>Eubacteriales</taxon>
        <taxon>Oscillospiraceae</taxon>
        <taxon>Flavonifractor</taxon>
    </lineage>
</organism>
<evidence type="ECO:0000256" key="5">
    <source>
        <dbReference type="ARBA" id="ARBA00022597"/>
    </source>
</evidence>
<evidence type="ECO:0000313" key="12">
    <source>
        <dbReference type="EMBL" id="HIY22274.1"/>
    </source>
</evidence>
<keyword evidence="2" id="KW-0813">Transport</keyword>
<dbReference type="CDD" id="cd06579">
    <property type="entry name" value="TM_PBP1_transp_AraH_like"/>
    <property type="match status" value="1"/>
</dbReference>
<name>A0A9D1Y9P3_9FIRM</name>
<comment type="caution">
    <text evidence="12">The sequence shown here is derived from an EMBL/GenBank/DDBJ whole genome shotgun (WGS) entry which is preliminary data.</text>
</comment>
<evidence type="ECO:0000256" key="7">
    <source>
        <dbReference type="ARBA" id="ARBA00022989"/>
    </source>
</evidence>
<dbReference type="AlphaFoldDB" id="A0A9D1Y9P3"/>
<keyword evidence="4" id="KW-0997">Cell inner membrane</keyword>
<feature type="transmembrane region" description="Helical" evidence="11">
    <location>
        <begin position="293"/>
        <end position="314"/>
    </location>
</feature>
<evidence type="ECO:0000256" key="9">
    <source>
        <dbReference type="ARBA" id="ARBA00035611"/>
    </source>
</evidence>
<feature type="transmembrane region" description="Helical" evidence="11">
    <location>
        <begin position="245"/>
        <end position="263"/>
    </location>
</feature>
<dbReference type="NCBIfam" id="NF040906">
    <property type="entry name" value="GguB"/>
    <property type="match status" value="1"/>
</dbReference>
<evidence type="ECO:0000256" key="2">
    <source>
        <dbReference type="ARBA" id="ARBA00022448"/>
    </source>
</evidence>
<feature type="transmembrane region" description="Helical" evidence="11">
    <location>
        <begin position="219"/>
        <end position="238"/>
    </location>
</feature>
<keyword evidence="8 11" id="KW-0472">Membrane</keyword>
<dbReference type="GO" id="GO:0005886">
    <property type="term" value="C:plasma membrane"/>
    <property type="evidence" value="ECO:0007669"/>
    <property type="project" value="UniProtKB-SubCell"/>
</dbReference>
<evidence type="ECO:0000313" key="13">
    <source>
        <dbReference type="Proteomes" id="UP000823868"/>
    </source>
</evidence>
<keyword evidence="6 11" id="KW-0812">Transmembrane</keyword>
<reference evidence="12" key="2">
    <citation type="submission" date="2021-04" db="EMBL/GenBank/DDBJ databases">
        <authorList>
            <person name="Gilroy R."/>
        </authorList>
    </citation>
    <scope>NUCLEOTIDE SEQUENCE</scope>
    <source>
        <strain evidence="12">ChiBcec16_6824</strain>
    </source>
</reference>
<keyword evidence="3" id="KW-1003">Cell membrane</keyword>
<protein>
    <recommendedName>
        <fullName evidence="10">Xylose transport system permease protein XylH</fullName>
    </recommendedName>
</protein>
<evidence type="ECO:0000256" key="4">
    <source>
        <dbReference type="ARBA" id="ARBA00022519"/>
    </source>
</evidence>
<gene>
    <name evidence="12" type="ORF">H9841_10310</name>
</gene>
<feature type="transmembrane region" description="Helical" evidence="11">
    <location>
        <begin position="103"/>
        <end position="123"/>
    </location>
</feature>
<dbReference type="PANTHER" id="PTHR32196:SF32">
    <property type="entry name" value="XYLOSE TRANSPORT SYSTEM PERMEASE PROTEIN XYLH"/>
    <property type="match status" value="1"/>
</dbReference>
<proteinExistence type="predicted"/>
<dbReference type="Pfam" id="PF02653">
    <property type="entry name" value="BPD_transp_2"/>
    <property type="match status" value="1"/>
</dbReference>
<dbReference type="GO" id="GO:0022857">
    <property type="term" value="F:transmembrane transporter activity"/>
    <property type="evidence" value="ECO:0007669"/>
    <property type="project" value="InterPro"/>
</dbReference>
<evidence type="ECO:0000256" key="10">
    <source>
        <dbReference type="ARBA" id="ARBA00035686"/>
    </source>
</evidence>
<evidence type="ECO:0000256" key="1">
    <source>
        <dbReference type="ARBA" id="ARBA00004651"/>
    </source>
</evidence>
<reference evidence="12" key="1">
    <citation type="journal article" date="2021" name="PeerJ">
        <title>Extensive microbial diversity within the chicken gut microbiome revealed by metagenomics and culture.</title>
        <authorList>
            <person name="Gilroy R."/>
            <person name="Ravi A."/>
            <person name="Getino M."/>
            <person name="Pursley I."/>
            <person name="Horton D.L."/>
            <person name="Alikhan N.F."/>
            <person name="Baker D."/>
            <person name="Gharbi K."/>
            <person name="Hall N."/>
            <person name="Watson M."/>
            <person name="Adriaenssens E.M."/>
            <person name="Foster-Nyarko E."/>
            <person name="Jarju S."/>
            <person name="Secka A."/>
            <person name="Antonio M."/>
            <person name="Oren A."/>
            <person name="Chaudhuri R.R."/>
            <person name="La Ragione R."/>
            <person name="Hildebrand F."/>
            <person name="Pallen M.J."/>
        </authorList>
    </citation>
    <scope>NUCLEOTIDE SEQUENCE</scope>
    <source>
        <strain evidence="12">ChiBcec16_6824</strain>
    </source>
</reference>
<keyword evidence="7 11" id="KW-1133">Transmembrane helix</keyword>
<feature type="transmembrane region" description="Helical" evidence="11">
    <location>
        <begin position="21"/>
        <end position="40"/>
    </location>
</feature>
<accession>A0A9D1Y9P3</accession>
<feature type="transmembrane region" description="Helical" evidence="11">
    <location>
        <begin position="185"/>
        <end position="207"/>
    </location>
</feature>
<dbReference type="EMBL" id="DXDX01000186">
    <property type="protein sequence ID" value="HIY22274.1"/>
    <property type="molecule type" value="Genomic_DNA"/>
</dbReference>
<feature type="transmembrane region" description="Helical" evidence="11">
    <location>
        <begin position="130"/>
        <end position="149"/>
    </location>
</feature>